<dbReference type="PIRSF" id="PIRSF005644">
    <property type="entry name" value="Hdrgns_mtr_HypE"/>
    <property type="match status" value="1"/>
</dbReference>
<protein>
    <submittedName>
        <fullName evidence="4">ThiL1 protein</fullName>
        <ecNumber evidence="4">2.7.4.16</ecNumber>
    </submittedName>
</protein>
<dbReference type="EMBL" id="CP010070">
    <property type="protein sequence ID" value="AIZ55921.1"/>
    <property type="molecule type" value="Genomic_DNA"/>
</dbReference>
<dbReference type="InterPro" id="IPR036676">
    <property type="entry name" value="PurM-like_C_sf"/>
</dbReference>
<dbReference type="CDD" id="cd02197">
    <property type="entry name" value="HypE"/>
    <property type="match status" value="1"/>
</dbReference>
<accession>A0A0A7LEG3</accession>
<dbReference type="GO" id="GO:0051604">
    <property type="term" value="P:protein maturation"/>
    <property type="evidence" value="ECO:0007669"/>
    <property type="project" value="TreeGrafter"/>
</dbReference>
<feature type="domain" description="PurM-like N-terminal" evidence="2">
    <location>
        <begin position="40"/>
        <end position="146"/>
    </location>
</feature>
<dbReference type="PANTHER" id="PTHR30303:SF0">
    <property type="entry name" value="CARBAMOYL DEHYDRATASE HYPE"/>
    <property type="match status" value="1"/>
</dbReference>
<dbReference type="RefSeq" id="WP_202965147.1">
    <property type="nucleotide sequence ID" value="NZ_CP010070.1"/>
</dbReference>
<proteinExistence type="inferred from homology"/>
<name>A0A0A7LEG3_9ARCH</name>
<keyword evidence="4" id="KW-0808">Transferase</keyword>
<dbReference type="InterPro" id="IPR010918">
    <property type="entry name" value="PurM-like_C_dom"/>
</dbReference>
<organism evidence="4 5">
    <name type="scientific">Candidatus Methanoplasma termitum</name>
    <dbReference type="NCBI Taxonomy" id="1577791"/>
    <lineage>
        <taxon>Archaea</taxon>
        <taxon>Methanobacteriati</taxon>
        <taxon>Thermoplasmatota</taxon>
        <taxon>Thermoplasmata</taxon>
        <taxon>Methanomassiliicoccales</taxon>
        <taxon>Methanomassiliicoccaceae</taxon>
        <taxon>Candidatus Methanoplasma</taxon>
    </lineage>
</organism>
<dbReference type="Gene3D" id="3.90.650.10">
    <property type="entry name" value="PurM-like C-terminal domain"/>
    <property type="match status" value="1"/>
</dbReference>
<dbReference type="InterPro" id="IPR016188">
    <property type="entry name" value="PurM-like_N"/>
</dbReference>
<dbReference type="GO" id="GO:0009030">
    <property type="term" value="F:thiamine-phosphate kinase activity"/>
    <property type="evidence" value="ECO:0007669"/>
    <property type="project" value="UniProtKB-EC"/>
</dbReference>
<dbReference type="OrthoDB" id="31494at2157"/>
<evidence type="ECO:0000259" key="2">
    <source>
        <dbReference type="Pfam" id="PF00586"/>
    </source>
</evidence>
<evidence type="ECO:0000259" key="3">
    <source>
        <dbReference type="Pfam" id="PF02769"/>
    </source>
</evidence>
<dbReference type="KEGG" id="mear:Mpt1_c00120"/>
<dbReference type="GeneID" id="24817686"/>
<dbReference type="Pfam" id="PF00586">
    <property type="entry name" value="AIRS"/>
    <property type="match status" value="1"/>
</dbReference>
<dbReference type="Proteomes" id="UP000030787">
    <property type="component" value="Chromosome"/>
</dbReference>
<dbReference type="AlphaFoldDB" id="A0A0A7LEG3"/>
<evidence type="ECO:0000313" key="4">
    <source>
        <dbReference type="EMBL" id="AIZ55921.1"/>
    </source>
</evidence>
<gene>
    <name evidence="4" type="primary">thiL1</name>
    <name evidence="4" type="ORF">Mpt1_c00120</name>
</gene>
<dbReference type="SUPFAM" id="SSF56042">
    <property type="entry name" value="PurM C-terminal domain-like"/>
    <property type="match status" value="1"/>
</dbReference>
<dbReference type="STRING" id="1577791.Mpt1_c00120"/>
<evidence type="ECO:0000313" key="5">
    <source>
        <dbReference type="Proteomes" id="UP000030787"/>
    </source>
</evidence>
<dbReference type="Gene3D" id="3.30.1330.10">
    <property type="entry name" value="PurM-like, N-terminal domain"/>
    <property type="match status" value="1"/>
</dbReference>
<dbReference type="NCBIfam" id="TIGR02124">
    <property type="entry name" value="hypE"/>
    <property type="match status" value="1"/>
</dbReference>
<dbReference type="HOGENOM" id="CLU_049733_0_0_2"/>
<comment type="similarity">
    <text evidence="1">Belongs to the HypE family.</text>
</comment>
<dbReference type="Pfam" id="PF02769">
    <property type="entry name" value="AIRS_C"/>
    <property type="match status" value="1"/>
</dbReference>
<dbReference type="InterPro" id="IPR011854">
    <property type="entry name" value="HypE"/>
</dbReference>
<reference evidence="4 5" key="1">
    <citation type="journal article" date="2014" name="Appl. Environ. Microbiol.">
        <title>Comparative Genome Analysis of 'Candidatus Methanoplasma termitum' Indicates a New Mode of Energy Metabolism in the Seventh Order of Methanogens.</title>
        <authorList>
            <person name="Lang K."/>
            <person name="Schuldes J."/>
            <person name="Klingl A."/>
            <person name="Poehlein A."/>
            <person name="Daniel R."/>
            <person name="Brune A."/>
        </authorList>
    </citation>
    <scope>NUCLEOTIDE SEQUENCE [LARGE SCALE GENOMIC DNA]</scope>
    <source>
        <strain evidence="5">Mpt1</strain>
    </source>
</reference>
<dbReference type="InterPro" id="IPR036921">
    <property type="entry name" value="PurM-like_N_sf"/>
</dbReference>
<feature type="domain" description="PurM-like C-terminal" evidence="3">
    <location>
        <begin position="177"/>
        <end position="324"/>
    </location>
</feature>
<keyword evidence="5" id="KW-1185">Reference proteome</keyword>
<evidence type="ECO:0000256" key="1">
    <source>
        <dbReference type="ARBA" id="ARBA00006243"/>
    </source>
</evidence>
<dbReference type="SUPFAM" id="SSF55326">
    <property type="entry name" value="PurM N-terminal domain-like"/>
    <property type="match status" value="1"/>
</dbReference>
<dbReference type="EC" id="2.7.4.16" evidence="4"/>
<sequence length="348" mass="36876">MSKIIMNHGAGGEIMQEFLAKHIVSHFPKAGADVPLEAMDDSAVIEDIVFTIDGHTVNPLIFPGGDIGKISVAGTVNDISVMGATPIAIACSVILEEGLDIEIVDKIMESMGRTSRECGVPIVTGDTKVMESGALDKMVISTSAIGKRSKLLDDDLKVASRYRKVKDRWCTDSNLAPGDVIIASGTLGDHGVALLSFREGYGFESEIQSDVTPLNKMIAEGLKAGGIVTMKDPTRGGLANTLNEWCSKSHVEIEIEQASIPLRAGVISACDLLGIDPLSIGNEGKVIIGCVPSMADHVLKAIKRTPEGRNAAIIGTVKEGKERVIMRTEVGGKRILEPPSGDPVPRIC</sequence>
<dbReference type="PANTHER" id="PTHR30303">
    <property type="entry name" value="HYDROGENASE ISOENZYMES FORMATION PROTEIN HYPE"/>
    <property type="match status" value="1"/>
</dbReference>